<dbReference type="Pfam" id="PF06283">
    <property type="entry name" value="ThuA"/>
    <property type="match status" value="1"/>
</dbReference>
<dbReference type="SUPFAM" id="SSF52317">
    <property type="entry name" value="Class I glutamine amidotransferase-like"/>
    <property type="match status" value="1"/>
</dbReference>
<accession>A0A4S1DSA0</accession>
<dbReference type="Proteomes" id="UP000307602">
    <property type="component" value="Unassembled WGS sequence"/>
</dbReference>
<organism evidence="2 3">
    <name type="scientific">Flavivirga rizhaonensis</name>
    <dbReference type="NCBI Taxonomy" id="2559571"/>
    <lineage>
        <taxon>Bacteria</taxon>
        <taxon>Pseudomonadati</taxon>
        <taxon>Bacteroidota</taxon>
        <taxon>Flavobacteriia</taxon>
        <taxon>Flavobacteriales</taxon>
        <taxon>Flavobacteriaceae</taxon>
        <taxon>Flavivirga</taxon>
    </lineage>
</organism>
<gene>
    <name evidence="2" type="ORF">EM932_20565</name>
</gene>
<dbReference type="Gene3D" id="3.40.50.880">
    <property type="match status" value="1"/>
</dbReference>
<feature type="domain" description="ThuA-like" evidence="1">
    <location>
        <begin position="28"/>
        <end position="275"/>
    </location>
</feature>
<dbReference type="PANTHER" id="PTHR40469:SF2">
    <property type="entry name" value="GALACTOSE-BINDING DOMAIN-LIKE SUPERFAMILY PROTEIN"/>
    <property type="match status" value="1"/>
</dbReference>
<sequence length="306" mass="35278">MVKLFFKSAICLFFGHIMFAQSHTDKLKVLIVDGFSNHDWKQTSLIVKTILEKSNLFEVDISTAPSELEDIAWENWRPKFKDYDVVIQNTNNIHNKKIQWPRVVQKEMEAYLRSGGGLYILHSANNAFSSWKAYNLMIGLGWRLKEEGVALQINGGGEVIKVPVGKGKSTYHGSRNDEIIYTLNNHPINKDFPKKWKTPNMELYKYARGPAKNITILSYAKDNETDINWPVEWVISYGKGRVYNSSMGHLWKGDIYPKSYRCIGFQTTLIRATEWLATGKVSYKLPINFPSEHRIELVNLEIDIKN</sequence>
<dbReference type="InterPro" id="IPR029010">
    <property type="entry name" value="ThuA-like"/>
</dbReference>
<evidence type="ECO:0000259" key="1">
    <source>
        <dbReference type="Pfam" id="PF06283"/>
    </source>
</evidence>
<proteinExistence type="predicted"/>
<keyword evidence="3" id="KW-1185">Reference proteome</keyword>
<dbReference type="AlphaFoldDB" id="A0A4S1DSA0"/>
<dbReference type="EMBL" id="SRSO01000056">
    <property type="protein sequence ID" value="TGV00222.1"/>
    <property type="molecule type" value="Genomic_DNA"/>
</dbReference>
<dbReference type="InterPro" id="IPR029062">
    <property type="entry name" value="Class_I_gatase-like"/>
</dbReference>
<comment type="caution">
    <text evidence="2">The sequence shown here is derived from an EMBL/GenBank/DDBJ whole genome shotgun (WGS) entry which is preliminary data.</text>
</comment>
<reference evidence="2 3" key="1">
    <citation type="submission" date="2019-04" db="EMBL/GenBank/DDBJ databases">
        <authorList>
            <person name="Liu A."/>
        </authorList>
    </citation>
    <scope>NUCLEOTIDE SEQUENCE [LARGE SCALE GENOMIC DNA]</scope>
    <source>
        <strain evidence="2 3">RZ03</strain>
    </source>
</reference>
<protein>
    <submittedName>
        <fullName evidence="2">ThuA domain-containing protein</fullName>
    </submittedName>
</protein>
<evidence type="ECO:0000313" key="3">
    <source>
        <dbReference type="Proteomes" id="UP000307602"/>
    </source>
</evidence>
<name>A0A4S1DSA0_9FLAO</name>
<dbReference type="PANTHER" id="PTHR40469">
    <property type="entry name" value="SECRETED GLYCOSYL HYDROLASE"/>
    <property type="match status" value="1"/>
</dbReference>
<dbReference type="OrthoDB" id="9785923at2"/>
<evidence type="ECO:0000313" key="2">
    <source>
        <dbReference type="EMBL" id="TGV00222.1"/>
    </source>
</evidence>